<feature type="domain" description="DUF6440" evidence="1">
    <location>
        <begin position="5"/>
        <end position="54"/>
    </location>
</feature>
<evidence type="ECO:0000313" key="3">
    <source>
        <dbReference type="Proteomes" id="UP000664495"/>
    </source>
</evidence>
<evidence type="ECO:0000259" key="1">
    <source>
        <dbReference type="Pfam" id="PF20037"/>
    </source>
</evidence>
<dbReference type="RefSeq" id="WP_207110246.1">
    <property type="nucleotide sequence ID" value="NZ_JAFLVR010000063.1"/>
</dbReference>
<sequence>MAKERFVRVYSQGKLDAIMIFVDRETGVNYVFNKVGYAGGLTPLLDKDGKPVITSIEELDKK</sequence>
<proteinExistence type="predicted"/>
<reference evidence="2 3" key="1">
    <citation type="submission" date="2021-03" db="EMBL/GenBank/DDBJ databases">
        <title>Enterococcal diversity collection.</title>
        <authorList>
            <person name="Gilmore M.S."/>
            <person name="Schwartzman J."/>
            <person name="Van Tyne D."/>
            <person name="Martin M."/>
            <person name="Earl A.M."/>
            <person name="Manson A.L."/>
            <person name="Straub T."/>
            <person name="Salamzade R."/>
            <person name="Saavedra J."/>
            <person name="Lebreton F."/>
            <person name="Prichula J."/>
            <person name="Schaufler K."/>
            <person name="Gaca A."/>
            <person name="Sgardioli B."/>
            <person name="Wagenaar J."/>
            <person name="Strong T."/>
        </authorList>
    </citation>
    <scope>NUCLEOTIDE SEQUENCE [LARGE SCALE GENOMIC DNA]</scope>
    <source>
        <strain evidence="2 3">MJM16</strain>
    </source>
</reference>
<protein>
    <submittedName>
        <fullName evidence="2">Xylan 1,4-beta-xylosidase</fullName>
    </submittedName>
</protein>
<organism evidence="2 3">
    <name type="scientific">Candidatus Enterococcus murrayae</name>
    <dbReference type="NCBI Taxonomy" id="2815321"/>
    <lineage>
        <taxon>Bacteria</taxon>
        <taxon>Bacillati</taxon>
        <taxon>Bacillota</taxon>
        <taxon>Bacilli</taxon>
        <taxon>Lactobacillales</taxon>
        <taxon>Enterococcaceae</taxon>
        <taxon>Enterococcus</taxon>
    </lineage>
</organism>
<name>A0ABS3HNK1_9ENTE</name>
<accession>A0ABS3HNK1</accession>
<dbReference type="Proteomes" id="UP000664495">
    <property type="component" value="Unassembled WGS sequence"/>
</dbReference>
<gene>
    <name evidence="2" type="ORF">JZO85_19830</name>
</gene>
<keyword evidence="3" id="KW-1185">Reference proteome</keyword>
<dbReference type="EMBL" id="JAFLVR010000063">
    <property type="protein sequence ID" value="MBO0454514.1"/>
    <property type="molecule type" value="Genomic_DNA"/>
</dbReference>
<comment type="caution">
    <text evidence="2">The sequence shown here is derived from an EMBL/GenBank/DDBJ whole genome shotgun (WGS) entry which is preliminary data.</text>
</comment>
<dbReference type="Pfam" id="PF20037">
    <property type="entry name" value="DUF6440"/>
    <property type="match status" value="1"/>
</dbReference>
<dbReference type="InterPro" id="IPR045515">
    <property type="entry name" value="DUF6440"/>
</dbReference>
<evidence type="ECO:0000313" key="2">
    <source>
        <dbReference type="EMBL" id="MBO0454514.1"/>
    </source>
</evidence>